<evidence type="ECO:0000313" key="3">
    <source>
        <dbReference type="Proteomes" id="UP001054945"/>
    </source>
</evidence>
<accession>A0AAV4VXV6</accession>
<protein>
    <submittedName>
        <fullName evidence="2">Uncharacterized protein</fullName>
    </submittedName>
</protein>
<name>A0AAV4VXV6_CAEEX</name>
<dbReference type="AlphaFoldDB" id="A0AAV4VXV6"/>
<organism evidence="2 3">
    <name type="scientific">Caerostris extrusa</name>
    <name type="common">Bark spider</name>
    <name type="synonym">Caerostris bankana</name>
    <dbReference type="NCBI Taxonomy" id="172846"/>
    <lineage>
        <taxon>Eukaryota</taxon>
        <taxon>Metazoa</taxon>
        <taxon>Ecdysozoa</taxon>
        <taxon>Arthropoda</taxon>
        <taxon>Chelicerata</taxon>
        <taxon>Arachnida</taxon>
        <taxon>Araneae</taxon>
        <taxon>Araneomorphae</taxon>
        <taxon>Entelegynae</taxon>
        <taxon>Araneoidea</taxon>
        <taxon>Araneidae</taxon>
        <taxon>Caerostris</taxon>
    </lineage>
</organism>
<comment type="caution">
    <text evidence="2">The sequence shown here is derived from an EMBL/GenBank/DDBJ whole genome shotgun (WGS) entry which is preliminary data.</text>
</comment>
<keyword evidence="3" id="KW-1185">Reference proteome</keyword>
<dbReference type="Proteomes" id="UP001054945">
    <property type="component" value="Unassembled WGS sequence"/>
</dbReference>
<sequence length="74" mass="8587">MAKAHWESFRAVKAVREREGAGSERERGRRARERKTLYPSATQVQCRSMKKLKRRQNLSPFRRCSSLSLAPLSP</sequence>
<feature type="region of interest" description="Disordered" evidence="1">
    <location>
        <begin position="16"/>
        <end position="57"/>
    </location>
</feature>
<reference evidence="2 3" key="1">
    <citation type="submission" date="2021-06" db="EMBL/GenBank/DDBJ databases">
        <title>Caerostris extrusa draft genome.</title>
        <authorList>
            <person name="Kono N."/>
            <person name="Arakawa K."/>
        </authorList>
    </citation>
    <scope>NUCLEOTIDE SEQUENCE [LARGE SCALE GENOMIC DNA]</scope>
</reference>
<evidence type="ECO:0000313" key="2">
    <source>
        <dbReference type="EMBL" id="GIY74784.1"/>
    </source>
</evidence>
<evidence type="ECO:0000256" key="1">
    <source>
        <dbReference type="SAM" id="MobiDB-lite"/>
    </source>
</evidence>
<feature type="compositionally biased region" description="Basic and acidic residues" evidence="1">
    <location>
        <begin position="16"/>
        <end position="27"/>
    </location>
</feature>
<gene>
    <name evidence="2" type="ORF">CEXT_106461</name>
</gene>
<dbReference type="EMBL" id="BPLR01015260">
    <property type="protein sequence ID" value="GIY74784.1"/>
    <property type="molecule type" value="Genomic_DNA"/>
</dbReference>
<proteinExistence type="predicted"/>